<keyword evidence="1" id="KW-1133">Transmembrane helix</keyword>
<gene>
    <name evidence="2" type="ORF">KL86DYS1_30794</name>
</gene>
<feature type="transmembrane region" description="Helical" evidence="1">
    <location>
        <begin position="50"/>
        <end position="73"/>
    </location>
</feature>
<evidence type="ECO:0000313" key="2">
    <source>
        <dbReference type="EMBL" id="SBW04266.1"/>
    </source>
</evidence>
<dbReference type="RefSeq" id="WP_296942881.1">
    <property type="nucleotide sequence ID" value="NZ_LT599032.1"/>
</dbReference>
<protein>
    <submittedName>
        <fullName evidence="2">Uncharacterized protein</fullName>
    </submittedName>
</protein>
<dbReference type="AlphaFoldDB" id="A0A212JXV0"/>
<dbReference type="EMBL" id="FLUM01000003">
    <property type="protein sequence ID" value="SBW04266.1"/>
    <property type="molecule type" value="Genomic_DNA"/>
</dbReference>
<feature type="transmembrane region" description="Helical" evidence="1">
    <location>
        <begin position="17"/>
        <end position="38"/>
    </location>
</feature>
<evidence type="ECO:0000256" key="1">
    <source>
        <dbReference type="SAM" id="Phobius"/>
    </source>
</evidence>
<organism evidence="2">
    <name type="scientific">uncultured Dysgonomonas sp</name>
    <dbReference type="NCBI Taxonomy" id="206096"/>
    <lineage>
        <taxon>Bacteria</taxon>
        <taxon>Pseudomonadati</taxon>
        <taxon>Bacteroidota</taxon>
        <taxon>Bacteroidia</taxon>
        <taxon>Bacteroidales</taxon>
        <taxon>Dysgonomonadaceae</taxon>
        <taxon>Dysgonomonas</taxon>
        <taxon>environmental samples</taxon>
    </lineage>
</organism>
<name>A0A212JXV0_9BACT</name>
<keyword evidence="1" id="KW-0812">Transmembrane</keyword>
<proteinExistence type="predicted"/>
<keyword evidence="1" id="KW-0472">Membrane</keyword>
<accession>A0A212JXV0</accession>
<sequence length="88" mass="10659">MKDIKIKITAKRQRTELIIWGACFVFAFLLNVYSIIAFDTEWKELYTQLLWVLSLSIGFYFLILFFRLLYWLIRSIIRKKSTNKTVEK</sequence>
<reference evidence="2" key="1">
    <citation type="submission" date="2016-04" db="EMBL/GenBank/DDBJ databases">
        <authorList>
            <person name="Evans L.H."/>
            <person name="Alamgir A."/>
            <person name="Owens N."/>
            <person name="Weber N.D."/>
            <person name="Virtaneva K."/>
            <person name="Barbian K."/>
            <person name="Babar A."/>
            <person name="Rosenke K."/>
        </authorList>
    </citation>
    <scope>NUCLEOTIDE SEQUENCE</scope>
    <source>
        <strain evidence="2">86-1</strain>
    </source>
</reference>